<evidence type="ECO:0000256" key="1">
    <source>
        <dbReference type="SAM" id="MobiDB-lite"/>
    </source>
</evidence>
<evidence type="ECO:0000313" key="3">
    <source>
        <dbReference type="Proteomes" id="UP000018130"/>
    </source>
</evidence>
<organism evidence="2 3">
    <name type="scientific">Crocosphaera watsonii WH 0402</name>
    <dbReference type="NCBI Taxonomy" id="1284629"/>
    <lineage>
        <taxon>Bacteria</taxon>
        <taxon>Bacillati</taxon>
        <taxon>Cyanobacteriota</taxon>
        <taxon>Cyanophyceae</taxon>
        <taxon>Oscillatoriophycideae</taxon>
        <taxon>Chroococcales</taxon>
        <taxon>Aphanothecaceae</taxon>
        <taxon>Crocosphaera</taxon>
    </lineage>
</organism>
<dbReference type="RefSeq" id="WP_269432805.1">
    <property type="nucleotide sequence ID" value="NZ_CAQN01000840.1"/>
</dbReference>
<gene>
    <name evidence="2" type="ORF">CWATWH0402_3905</name>
</gene>
<evidence type="ECO:0000313" key="2">
    <source>
        <dbReference type="EMBL" id="CCQ68787.1"/>
    </source>
</evidence>
<dbReference type="Proteomes" id="UP000018130">
    <property type="component" value="Unassembled WGS sequence"/>
</dbReference>
<dbReference type="AlphaFoldDB" id="T2JVZ5"/>
<dbReference type="EMBL" id="CAQN01000840">
    <property type="protein sequence ID" value="CCQ68787.1"/>
    <property type="molecule type" value="Genomic_DNA"/>
</dbReference>
<proteinExistence type="predicted"/>
<name>T2JVZ5_CROWT</name>
<comment type="caution">
    <text evidence="2">The sequence shown here is derived from an EMBL/GenBank/DDBJ whole genome shotgun (WGS) entry which is preliminary data.</text>
</comment>
<accession>T2JVZ5</accession>
<sequence>METPARKRVRSKRLVSQKQRSPMVRGIKRNGNEYGCAIRS</sequence>
<reference evidence="2 3" key="1">
    <citation type="submission" date="2013-01" db="EMBL/GenBank/DDBJ databases">
        <authorList>
            <person name="Bench S."/>
        </authorList>
    </citation>
    <scope>NUCLEOTIDE SEQUENCE [LARGE SCALE GENOMIC DNA]</scope>
    <source>
        <strain evidence="2 3">WH 0402</strain>
    </source>
</reference>
<protein>
    <submittedName>
        <fullName evidence="2">Uncharacterized protein</fullName>
    </submittedName>
</protein>
<feature type="region of interest" description="Disordered" evidence="1">
    <location>
        <begin position="1"/>
        <end position="22"/>
    </location>
</feature>
<feature type="compositionally biased region" description="Basic residues" evidence="1">
    <location>
        <begin position="1"/>
        <end position="15"/>
    </location>
</feature>
<reference evidence="2 3" key="2">
    <citation type="submission" date="2013-09" db="EMBL/GenBank/DDBJ databases">
        <title>Whole genome comparison of six Crocosphaera watsonii strains with differing phenotypes.</title>
        <authorList>
            <person name="Bench S.R."/>
            <person name="Heller P."/>
            <person name="Frank I."/>
            <person name="Arciniega M."/>
            <person name="Shilova I.N."/>
            <person name="Zehr J.P."/>
        </authorList>
    </citation>
    <scope>NUCLEOTIDE SEQUENCE [LARGE SCALE GENOMIC DNA]</scope>
    <source>
        <strain evidence="2 3">WH 0402</strain>
    </source>
</reference>